<feature type="region of interest" description="Disordered" evidence="3">
    <location>
        <begin position="803"/>
        <end position="838"/>
    </location>
</feature>
<evidence type="ECO:0000256" key="1">
    <source>
        <dbReference type="ARBA" id="ARBA00022737"/>
    </source>
</evidence>
<name>A0AAE8SXM5_9PEZI</name>
<evidence type="ECO:0000313" key="5">
    <source>
        <dbReference type="EMBL" id="SPO04980.1"/>
    </source>
</evidence>
<sequence length="1266" mass="137820">MSAAERMAQEHAISHQAFVETPDEESEPPIFSTGTNENEAPVPSWGPSDAATATGTGKKNKAPLDTQSHELFPELGASASATSKGKGPANAIPTWGSKSGGKDSTNGAAARPVVTPAVTLPGRNVESITIEPHHILPKQELRRPIPDVIRDINRKSRAKITMFSAANGRLKFDATGPQDVAQQALKDLVRQIGIKTTVPISIPQSCRAHIIGKQGSTIKGIQERTGARINLPKLEDTQAGLDDDDDAEIIVNIEGNTLSAASARDEILKIVNERSANTQTKVRGIPAEFYPFIAGPRNARVQGLEEENGVKINVPRHRPFTSQPIPTVPNPGEPLAFSTEDLEEHISLAGDRASVQRARAAIEQLAEDLRRQLKLEQFSVQHGRHQFIIGKQGIPIEEFFADTGCTLLLPLKDDEDLVTVIGPPEKVPDALERAMDLAVGMQCSNIDISRFHRGAPDGAAVHARNVTRYLRKRKEIARLESTYQTHINTPFSEHGALPWEIYSRDGKNSIRAQSEITAIMNGHPPSRIASVPVDPFFHAHISKDVAPRVRENFGVHVVVPEASETGVPVVLVYEGQSDDSSFEVPKTAPSKDEVKLFQKSLEEARKHIIELVSQQEQIDAVSIDVPLKFHERLRRFIKGEQDRRRSEQQIPIRVSSAGTKVTLRGPASAVSTLATKIGEWVEQAKEDEKERGFTLSFDFPQKFANHLIGKGGSNIRDLRDKFDVEIQVQDGKVELKGPKAKAEAAKSHILSLGRNWSDETSHSLKIDSKFHRELIGKEGVQINRLQDRYKVLIFFPRSAKAAASSEDQGTDASSDAGSKPKRQQGPDEVVIRGPSRGADGARDELFSLYQYLKDNSFTATVTIQQKQVPSLIGQGGSALEDLRLSTGAKIDIPADRGAETVEVLVKGTKEQVAAAKKIIEQKKSVFDDTVVKTIDVDRKHHRSLIGPGGSNLRNLVVSAGGSDDRRELARTIQFPKQDADGNSIKVEGPSSVVDKIIEAIQAKVTEWESQVTEVIDVPTDKHRSLIGRGGDVKRQMEAKFEVSIDIPRQGEGKTGVKISGLPEKVQAAKKHIETLVKEQEGETVQVPRAAHHAVSNNGQFFRKLRNDWSVTVDHAGQAIPAKPETTRANGGSLPLITDDEDTASDAHSWTVVQSVTSGEEGDIPWVLRGSAENVEKAKKAIQAALEQASKHDTTGLLVLPDPSTNRFIIGPGGSKVKSIRSQSGCKITVPRENNGEPIEVVGSKEGVEKAKELILAAVREGLNGSA</sequence>
<evidence type="ECO:0000313" key="6">
    <source>
        <dbReference type="Proteomes" id="UP001187682"/>
    </source>
</evidence>
<evidence type="ECO:0000256" key="2">
    <source>
        <dbReference type="PROSITE-ProRule" id="PRU00117"/>
    </source>
</evidence>
<dbReference type="InterPro" id="IPR054548">
    <property type="entry name" value="SCP160-like_KH"/>
</dbReference>
<keyword evidence="1" id="KW-0677">Repeat</keyword>
<feature type="domain" description="K Homology" evidence="4">
    <location>
        <begin position="277"/>
        <end position="367"/>
    </location>
</feature>
<reference evidence="5" key="1">
    <citation type="submission" date="2018-03" db="EMBL/GenBank/DDBJ databases">
        <authorList>
            <person name="Guldener U."/>
        </authorList>
    </citation>
    <scope>NUCLEOTIDE SEQUENCE</scope>
</reference>
<dbReference type="PANTHER" id="PTHR10627">
    <property type="entry name" value="SCP160"/>
    <property type="match status" value="1"/>
</dbReference>
<dbReference type="EMBL" id="ONZQ02000011">
    <property type="protein sequence ID" value="SPO04980.1"/>
    <property type="molecule type" value="Genomic_DNA"/>
</dbReference>
<dbReference type="GO" id="GO:0003729">
    <property type="term" value="F:mRNA binding"/>
    <property type="evidence" value="ECO:0007669"/>
    <property type="project" value="TreeGrafter"/>
</dbReference>
<feature type="domain" description="K Homology" evidence="4">
    <location>
        <begin position="1009"/>
        <end position="1077"/>
    </location>
</feature>
<dbReference type="PROSITE" id="PS50084">
    <property type="entry name" value="KH_TYPE_1"/>
    <property type="match status" value="9"/>
</dbReference>
<feature type="domain" description="K Homology" evidence="4">
    <location>
        <begin position="372"/>
        <end position="439"/>
    </location>
</feature>
<keyword evidence="2" id="KW-0694">RNA-binding</keyword>
<comment type="caution">
    <text evidence="5">The sequence shown here is derived from an EMBL/GenBank/DDBJ whole genome shotgun (WGS) entry which is preliminary data.</text>
</comment>
<dbReference type="Pfam" id="PF00013">
    <property type="entry name" value="KH_1"/>
    <property type="match status" value="8"/>
</dbReference>
<accession>A0AAE8SXM5</accession>
<dbReference type="CDD" id="cd22449">
    <property type="entry name" value="KH-I_ScSCP160_rpt4"/>
    <property type="match status" value="1"/>
</dbReference>
<feature type="domain" description="K Homology" evidence="4">
    <location>
        <begin position="1190"/>
        <end position="1259"/>
    </location>
</feature>
<dbReference type="CDD" id="cd22450">
    <property type="entry name" value="KH-I_ScSCP160_rpt5"/>
    <property type="match status" value="1"/>
</dbReference>
<feature type="region of interest" description="Disordered" evidence="3">
    <location>
        <begin position="1"/>
        <end position="109"/>
    </location>
</feature>
<dbReference type="PANTHER" id="PTHR10627:SF31">
    <property type="entry name" value="DODECA-SATELLITE-BINDING PROTEIN 1, ISOFORM A"/>
    <property type="match status" value="1"/>
</dbReference>
<dbReference type="AlphaFoldDB" id="A0AAE8SXM5"/>
<evidence type="ECO:0000256" key="3">
    <source>
        <dbReference type="SAM" id="MobiDB-lite"/>
    </source>
</evidence>
<dbReference type="SUPFAM" id="SSF54791">
    <property type="entry name" value="Eukaryotic type KH-domain (KH-domain type I)"/>
    <property type="match status" value="9"/>
</dbReference>
<feature type="domain" description="K Homology" evidence="4">
    <location>
        <begin position="928"/>
        <end position="1005"/>
    </location>
</feature>
<protein>
    <submittedName>
        <fullName evidence="5">Related to SCP160 protein</fullName>
    </submittedName>
</protein>
<dbReference type="InterPro" id="IPR036612">
    <property type="entry name" value="KH_dom_type_1_sf"/>
</dbReference>
<feature type="compositionally biased region" description="Polar residues" evidence="3">
    <location>
        <begin position="805"/>
        <end position="816"/>
    </location>
</feature>
<dbReference type="SMART" id="SM00322">
    <property type="entry name" value="KH"/>
    <property type="match status" value="10"/>
</dbReference>
<dbReference type="CDD" id="cd22408">
    <property type="entry name" value="KH-I_Vigilin_rpt4"/>
    <property type="match status" value="1"/>
</dbReference>
<feature type="domain" description="K Homology" evidence="4">
    <location>
        <begin position="691"/>
        <end position="754"/>
    </location>
</feature>
<feature type="domain" description="K Homology" evidence="4">
    <location>
        <begin position="855"/>
        <end position="924"/>
    </location>
</feature>
<feature type="domain" description="K Homology" evidence="4">
    <location>
        <begin position="1078"/>
        <end position="1186"/>
    </location>
</feature>
<evidence type="ECO:0000259" key="4">
    <source>
        <dbReference type="SMART" id="SM00322"/>
    </source>
</evidence>
<organism evidence="5 6">
    <name type="scientific">Cephalotrichum gorgonifer</name>
    <dbReference type="NCBI Taxonomy" id="2041049"/>
    <lineage>
        <taxon>Eukaryota</taxon>
        <taxon>Fungi</taxon>
        <taxon>Dikarya</taxon>
        <taxon>Ascomycota</taxon>
        <taxon>Pezizomycotina</taxon>
        <taxon>Sordariomycetes</taxon>
        <taxon>Hypocreomycetidae</taxon>
        <taxon>Microascales</taxon>
        <taxon>Microascaceae</taxon>
        <taxon>Cephalotrichum</taxon>
    </lineage>
</organism>
<proteinExistence type="predicted"/>
<dbReference type="GO" id="GO:0005737">
    <property type="term" value="C:cytoplasm"/>
    <property type="evidence" value="ECO:0007669"/>
    <property type="project" value="TreeGrafter"/>
</dbReference>
<feature type="domain" description="K Homology" evidence="4">
    <location>
        <begin position="758"/>
        <end position="850"/>
    </location>
</feature>
<dbReference type="Pfam" id="PF22952">
    <property type="entry name" value="KH_11"/>
    <property type="match status" value="1"/>
</dbReference>
<dbReference type="Gene3D" id="3.30.1370.10">
    <property type="entry name" value="K Homology domain, type 1"/>
    <property type="match status" value="9"/>
</dbReference>
<dbReference type="Proteomes" id="UP001187682">
    <property type="component" value="Unassembled WGS sequence"/>
</dbReference>
<gene>
    <name evidence="5" type="ORF">DNG_07665</name>
</gene>
<dbReference type="InterPro" id="IPR004088">
    <property type="entry name" value="KH_dom_type_1"/>
</dbReference>
<feature type="domain" description="K Homology" evidence="4">
    <location>
        <begin position="194"/>
        <end position="272"/>
    </location>
</feature>
<dbReference type="InterPro" id="IPR004087">
    <property type="entry name" value="KH_dom"/>
</dbReference>
<keyword evidence="6" id="KW-1185">Reference proteome</keyword>